<dbReference type="EC" id="2.7.1.17" evidence="6"/>
<dbReference type="GeneID" id="34518870"/>
<dbReference type="GO" id="GO:0004856">
    <property type="term" value="F:D-xylulokinase activity"/>
    <property type="evidence" value="ECO:0007669"/>
    <property type="project" value="UniProtKB-UniRule"/>
</dbReference>
<keyword evidence="6" id="KW-0547">Nucleotide-binding</keyword>
<dbReference type="EMBL" id="HG793126">
    <property type="protein sequence ID" value="CDK25470.1"/>
    <property type="molecule type" value="Genomic_DNA"/>
</dbReference>
<dbReference type="GO" id="GO:0005524">
    <property type="term" value="F:ATP binding"/>
    <property type="evidence" value="ECO:0007669"/>
    <property type="project" value="UniProtKB-UniRule"/>
</dbReference>
<dbReference type="PANTHER" id="PTHR10196">
    <property type="entry name" value="SUGAR KINASE"/>
    <property type="match status" value="1"/>
</dbReference>
<dbReference type="InterPro" id="IPR018485">
    <property type="entry name" value="FGGY_C"/>
</dbReference>
<reference evidence="8" key="1">
    <citation type="submission" date="2013-12" db="EMBL/GenBank/DDBJ databases">
        <authorList>
            <person name="Genoscope - CEA"/>
        </authorList>
    </citation>
    <scope>NUCLEOTIDE SEQUENCE</scope>
    <source>
        <strain evidence="8">CBS 1993</strain>
    </source>
</reference>
<comment type="catalytic activity">
    <reaction evidence="5 6">
        <text>D-xylulose + ATP = D-xylulose 5-phosphate + ADP + H(+)</text>
        <dbReference type="Rhea" id="RHEA:10964"/>
        <dbReference type="ChEBI" id="CHEBI:15378"/>
        <dbReference type="ChEBI" id="CHEBI:17140"/>
        <dbReference type="ChEBI" id="CHEBI:30616"/>
        <dbReference type="ChEBI" id="CHEBI:57737"/>
        <dbReference type="ChEBI" id="CHEBI:456216"/>
        <dbReference type="EC" id="2.7.1.17"/>
    </reaction>
</comment>
<dbReference type="GO" id="GO:0042732">
    <property type="term" value="P:D-xylose metabolic process"/>
    <property type="evidence" value="ECO:0007669"/>
    <property type="project" value="UniProtKB-UniRule"/>
</dbReference>
<proteinExistence type="inferred from homology"/>
<reference evidence="8" key="2">
    <citation type="submission" date="2014-02" db="EMBL/GenBank/DDBJ databases">
        <title>Complete DNA sequence of /Kuraishia capsulata/ illustrates novel genomic features among budding yeasts (/Saccharomycotina/).</title>
        <authorList>
            <person name="Morales L."/>
            <person name="Noel B."/>
            <person name="Porcel B."/>
            <person name="Marcet-Houben M."/>
            <person name="Hullo M-F."/>
            <person name="Sacerdot C."/>
            <person name="Tekaia F."/>
            <person name="Leh-Louis V."/>
            <person name="Despons L."/>
            <person name="Khanna V."/>
            <person name="Aury J-M."/>
            <person name="Barbe V."/>
            <person name="Couloux A."/>
            <person name="Labadie K."/>
            <person name="Pelletier E."/>
            <person name="Souciet J-L."/>
            <person name="Boekhout T."/>
            <person name="Gabaldon T."/>
            <person name="Wincker P."/>
            <person name="Dujon B."/>
        </authorList>
    </citation>
    <scope>NUCLEOTIDE SEQUENCE</scope>
    <source>
        <strain evidence="8">CBS 1993</strain>
    </source>
</reference>
<evidence type="ECO:0000256" key="5">
    <source>
        <dbReference type="ARBA" id="ARBA00048885"/>
    </source>
</evidence>
<evidence type="ECO:0000256" key="4">
    <source>
        <dbReference type="ARBA" id="ARBA00022777"/>
    </source>
</evidence>
<evidence type="ECO:0000259" key="7">
    <source>
        <dbReference type="Pfam" id="PF02782"/>
    </source>
</evidence>
<feature type="domain" description="Carbohydrate kinase FGGY C-terminal" evidence="7">
    <location>
        <begin position="320"/>
        <end position="561"/>
    </location>
</feature>
<sequence>MSELQSKTSDLFLGFDLSTQQLKVISAYANLSAHKTYRVDFDADLPHYGVHKGVHSNEETGEIYAPVEMWIEALDLVFTRMKEDGFPFADVRGMSGSCQQHGSVYWSEKAESLLNNLSASKPLKDQLCPEALTFLNSPNWQDHSTGPELEIFEDSVGGPDALAEITGSRAHYRFTGTQIRKLATRVDKDLYRQTARISLISSFLSSLLAGTITKIEEADGCGMNIYDISKSAYDPQLLAVTAGVHPKYDGSSAEETASGVADLQKKLGDLEPIGPHPVGTVSSYFVEKYGFNANAQIFSFTGDNLATILALPLANNDILVSMGTSTTVLLVTDQYVPSANYHIFKHPTIPGSFMGMLCYCNGSLARELIRDEVNHKFGEPKNSWTKFDSLLDSAKPLGGGSAKKLGVYFPKGEIIPNCSAQTRRYTYTDSLVEVDATDNNSEWTAEDDVAAIVEGQALSCRLRAGPMLASTTADERSGDETKHDEMIAEILSKYGEIGSDGKAQDAKALSSRPNKCFYVGGASKNVSIVSKFASILGPLNGNFKADLSDACALGGCYKAIWSQETNLAKESGVSCLGYNEFLSKGYDWDNNVEKLNVKEEWDDYIDGVGILSSIEKTLRH</sequence>
<dbReference type="Gene3D" id="3.30.420.40">
    <property type="match status" value="2"/>
</dbReference>
<dbReference type="OrthoDB" id="1728974at2759"/>
<dbReference type="Pfam" id="PF02782">
    <property type="entry name" value="FGGY_C"/>
    <property type="match status" value="1"/>
</dbReference>
<keyword evidence="3 6" id="KW-0808">Transferase</keyword>
<comment type="similarity">
    <text evidence="1 6">Belongs to the FGGY kinase family.</text>
</comment>
<protein>
    <recommendedName>
        <fullName evidence="6">Xylulose kinase</fullName>
        <ecNumber evidence="6">2.7.1.17</ecNumber>
    </recommendedName>
</protein>
<dbReference type="Proteomes" id="UP000019384">
    <property type="component" value="Unassembled WGS sequence"/>
</dbReference>
<keyword evidence="6" id="KW-0119">Carbohydrate metabolism</keyword>
<keyword evidence="9" id="KW-1185">Reference proteome</keyword>
<evidence type="ECO:0000256" key="6">
    <source>
        <dbReference type="RuleBase" id="RU367058"/>
    </source>
</evidence>
<name>W6MU70_9ASCO</name>
<organism evidence="8 9">
    <name type="scientific">Kuraishia capsulata CBS 1993</name>
    <dbReference type="NCBI Taxonomy" id="1382522"/>
    <lineage>
        <taxon>Eukaryota</taxon>
        <taxon>Fungi</taxon>
        <taxon>Dikarya</taxon>
        <taxon>Ascomycota</taxon>
        <taxon>Saccharomycotina</taxon>
        <taxon>Pichiomycetes</taxon>
        <taxon>Pichiales</taxon>
        <taxon>Pichiaceae</taxon>
        <taxon>Kuraishia</taxon>
    </lineage>
</organism>
<dbReference type="GO" id="GO:0005829">
    <property type="term" value="C:cytosol"/>
    <property type="evidence" value="ECO:0007669"/>
    <property type="project" value="TreeGrafter"/>
</dbReference>
<keyword evidence="6" id="KW-0067">ATP-binding</keyword>
<dbReference type="RefSeq" id="XP_022457482.1">
    <property type="nucleotide sequence ID" value="XM_022603619.1"/>
</dbReference>
<evidence type="ECO:0000256" key="3">
    <source>
        <dbReference type="ARBA" id="ARBA00022679"/>
    </source>
</evidence>
<dbReference type="InterPro" id="IPR042024">
    <property type="entry name" value="D-XK_euk"/>
</dbReference>
<comment type="function">
    <text evidence="6">Highly specific D-xylulose kinase which participates in the catabolism of xylose. Xylose is a major component of hemicelluloses such as xylan. Most fungi utilize D-xylose via three enzymatic reactions, xylose reductase (XR), xylitol dehydrogenase (XDH), and xylulokinase, to form xylulose 5-phosphate, which enters pentose phosphate pathway.</text>
</comment>
<keyword evidence="4 6" id="KW-0418">Kinase</keyword>
<dbReference type="CDD" id="cd07776">
    <property type="entry name" value="ASKHA_NBD_FGGY_SpXK-like"/>
    <property type="match status" value="1"/>
</dbReference>
<keyword evidence="2 6" id="KW-0859">Xylose metabolism</keyword>
<evidence type="ECO:0000313" key="8">
    <source>
        <dbReference type="EMBL" id="CDK25470.1"/>
    </source>
</evidence>
<dbReference type="GO" id="GO:0005998">
    <property type="term" value="P:xylulose catabolic process"/>
    <property type="evidence" value="ECO:0007669"/>
    <property type="project" value="EnsemblFungi"/>
</dbReference>
<accession>W6MU70</accession>
<dbReference type="InterPro" id="IPR043129">
    <property type="entry name" value="ATPase_NBD"/>
</dbReference>
<evidence type="ECO:0000256" key="1">
    <source>
        <dbReference type="ARBA" id="ARBA00009156"/>
    </source>
</evidence>
<evidence type="ECO:0000313" key="9">
    <source>
        <dbReference type="Proteomes" id="UP000019384"/>
    </source>
</evidence>
<dbReference type="PANTHER" id="PTHR10196:SF57">
    <property type="entry name" value="XYLULOSE KINASE"/>
    <property type="match status" value="1"/>
</dbReference>
<dbReference type="STRING" id="1382522.W6MU70"/>
<dbReference type="HOGENOM" id="CLU_016149_5_0_1"/>
<dbReference type="AlphaFoldDB" id="W6MU70"/>
<evidence type="ECO:0000256" key="2">
    <source>
        <dbReference type="ARBA" id="ARBA00022629"/>
    </source>
</evidence>
<gene>
    <name evidence="8" type="ORF">KUCA_T00001440001</name>
</gene>
<dbReference type="SUPFAM" id="SSF53067">
    <property type="entry name" value="Actin-like ATPase domain"/>
    <property type="match status" value="2"/>
</dbReference>